<dbReference type="Pfam" id="PF12971">
    <property type="entry name" value="NAGLU_N"/>
    <property type="match status" value="1"/>
</dbReference>
<dbReference type="PANTHER" id="PTHR12872:SF1">
    <property type="entry name" value="ALPHA-N-ACETYLGLUCOSAMINIDASE"/>
    <property type="match status" value="1"/>
</dbReference>
<dbReference type="EMBL" id="JAUTBB010000001">
    <property type="protein sequence ID" value="MDQ1121348.1"/>
    <property type="molecule type" value="Genomic_DNA"/>
</dbReference>
<feature type="signal peptide" evidence="2">
    <location>
        <begin position="1"/>
        <end position="34"/>
    </location>
</feature>
<dbReference type="InterPro" id="IPR029018">
    <property type="entry name" value="Hex-like_dom2"/>
</dbReference>
<dbReference type="GO" id="GO:0004561">
    <property type="term" value="F:alpha-N-acetylglucosaminidase activity"/>
    <property type="evidence" value="ECO:0007669"/>
    <property type="project" value="UniProtKB-EC"/>
</dbReference>
<accession>A0AAW8GGK9</accession>
<dbReference type="InterPro" id="IPR024240">
    <property type="entry name" value="NAGLU_N"/>
</dbReference>
<dbReference type="RefSeq" id="WP_306995189.1">
    <property type="nucleotide sequence ID" value="NZ_JAUTBB010000001.1"/>
</dbReference>
<keyword evidence="1 6" id="KW-0378">Hydrolase</keyword>
<gene>
    <name evidence="6" type="ORF">QE383_003656</name>
</gene>
<dbReference type="Pfam" id="PF05089">
    <property type="entry name" value="NAGLU"/>
    <property type="match status" value="1"/>
</dbReference>
<feature type="domain" description="Alpha-N-acetylglucosaminidase N-terminal" evidence="4">
    <location>
        <begin position="39"/>
        <end position="120"/>
    </location>
</feature>
<name>A0AAW8GGK9_9GAMM</name>
<feature type="domain" description="Alpha-N-acetylglucosaminidase C-terminal" evidence="5">
    <location>
        <begin position="507"/>
        <end position="753"/>
    </location>
</feature>
<dbReference type="GO" id="GO:0005975">
    <property type="term" value="P:carbohydrate metabolic process"/>
    <property type="evidence" value="ECO:0007669"/>
    <property type="project" value="UniProtKB-ARBA"/>
</dbReference>
<dbReference type="InterPro" id="IPR024732">
    <property type="entry name" value="NAGLU_C"/>
</dbReference>
<protein>
    <submittedName>
        <fullName evidence="6">Alpha-N-acetylglucosaminidase</fullName>
        <ecNumber evidence="6">3.2.1.50</ecNumber>
    </submittedName>
</protein>
<dbReference type="Proteomes" id="UP001234354">
    <property type="component" value="Unassembled WGS sequence"/>
</dbReference>
<dbReference type="InterPro" id="IPR024733">
    <property type="entry name" value="NAGLU_tim-barrel"/>
</dbReference>
<evidence type="ECO:0000256" key="2">
    <source>
        <dbReference type="SAM" id="SignalP"/>
    </source>
</evidence>
<evidence type="ECO:0000256" key="1">
    <source>
        <dbReference type="ARBA" id="ARBA00022801"/>
    </source>
</evidence>
<keyword evidence="6" id="KW-0326">Glycosidase</keyword>
<dbReference type="EC" id="3.2.1.50" evidence="6"/>
<organism evidence="6 7">
    <name type="scientific">Pseudoxanthomonas winnipegensis</name>
    <dbReference type="NCBI Taxonomy" id="2480810"/>
    <lineage>
        <taxon>Bacteria</taxon>
        <taxon>Pseudomonadati</taxon>
        <taxon>Pseudomonadota</taxon>
        <taxon>Gammaproteobacteria</taxon>
        <taxon>Lysobacterales</taxon>
        <taxon>Lysobacteraceae</taxon>
        <taxon>Pseudoxanthomonas</taxon>
    </lineage>
</organism>
<keyword evidence="2" id="KW-0732">Signal</keyword>
<comment type="caution">
    <text evidence="6">The sequence shown here is derived from an EMBL/GenBank/DDBJ whole genome shotgun (WGS) entry which is preliminary data.</text>
</comment>
<evidence type="ECO:0000313" key="6">
    <source>
        <dbReference type="EMBL" id="MDQ1121348.1"/>
    </source>
</evidence>
<feature type="chain" id="PRO_5043477020" evidence="2">
    <location>
        <begin position="35"/>
        <end position="775"/>
    </location>
</feature>
<evidence type="ECO:0000259" key="4">
    <source>
        <dbReference type="Pfam" id="PF12971"/>
    </source>
</evidence>
<dbReference type="Gene3D" id="1.20.120.670">
    <property type="entry name" value="N-acetyl-b-d-glucoasminidase"/>
    <property type="match status" value="1"/>
</dbReference>
<dbReference type="Gene3D" id="3.20.20.80">
    <property type="entry name" value="Glycosidases"/>
    <property type="match status" value="1"/>
</dbReference>
<dbReference type="PANTHER" id="PTHR12872">
    <property type="entry name" value="ALPHA-N-ACETYLGLUCOSAMINIDASE"/>
    <property type="match status" value="1"/>
</dbReference>
<evidence type="ECO:0000259" key="5">
    <source>
        <dbReference type="Pfam" id="PF12972"/>
    </source>
</evidence>
<dbReference type="Gene3D" id="3.30.379.10">
    <property type="entry name" value="Chitobiase/beta-hexosaminidase domain 2-like"/>
    <property type="match status" value="1"/>
</dbReference>
<evidence type="ECO:0000313" key="7">
    <source>
        <dbReference type="Proteomes" id="UP001234354"/>
    </source>
</evidence>
<sequence length="775" mass="84941">MQPSSPSLIPARLRRSSRAALVLALLACAGQALAAQGDAARAVLQRSIGPRAAELELRVQRDAAQPKAWYRIDASAGKVRITGSSEVALSRGAYAYLNQAGALSVSWEGDRVALPAVWPAQSSGVVATPFAHRAYLNTCTYGYTTPFWDWARWEREIDWMALHGIDMPLAMEGQEAIWQQLWRGLGVSEAGLAEYFSGPAFTPWQRMGNIEGYQAPLPQAWIDRKAALQKQILARMRALGMKPILPAFAGYVPKAFAQAHPEARIYRMRAWEGFHETYWLDPADPLFARIAKRFIDLYTQAYGPGEYYLADAFNEMVPPVSADGSDARLASYGDSTANTAATHTAAQVTPEQKHARLADYGAALYASIRAANPKATWVMQGWLFGSDKAFWTPEAIAAFLHKVPDDKLMVLDIGNDRYPGTWKASSAFDGKPWIYGYVHNYGGANPVYGDFDFYRQDVSALLADGGHGQLAGFGVFPEGLDTNSVVYAYLYDLAWNGPGPAQSFPAWFDGYARARYGHSSPQLAQAWAALQDGVYRTRYWDTRWWKGRAGSYLFFKRPTPDIVSFEGDPGKLAPLREGIDGLLALAPQYRDAPLFRHDLVDVGAHYALERIDGLLQQAVRAYQGGALAEGDALTARVTRLATAVDQLLAAQPDSLAQWQGQASAYGDDAATSAYYVRNARAQVTIWGGEGNLSDYASKAWAGMVAGYYLPRWQQLLGAMRASAAQGQPFDEAAFKASVKQWELAWVARTEPPPAPAPLRDVPAALTALLQQLDAP</sequence>
<evidence type="ECO:0000259" key="3">
    <source>
        <dbReference type="Pfam" id="PF05089"/>
    </source>
</evidence>
<dbReference type="InterPro" id="IPR007781">
    <property type="entry name" value="NAGLU"/>
</dbReference>
<dbReference type="Pfam" id="PF12972">
    <property type="entry name" value="NAGLU_C"/>
    <property type="match status" value="1"/>
</dbReference>
<dbReference type="AlphaFoldDB" id="A0AAW8GGK9"/>
<feature type="domain" description="Alpha-N-acetylglucosaminidase tim-barrel" evidence="3">
    <location>
        <begin position="133"/>
        <end position="496"/>
    </location>
</feature>
<proteinExistence type="predicted"/>
<reference evidence="6" key="1">
    <citation type="submission" date="2023-07" db="EMBL/GenBank/DDBJ databases">
        <title>Functional and genomic diversity of the sorghum phyllosphere microbiome.</title>
        <authorList>
            <person name="Shade A."/>
        </authorList>
    </citation>
    <scope>NUCLEOTIDE SEQUENCE</scope>
    <source>
        <strain evidence="6">SORGH_AS_0908</strain>
    </source>
</reference>